<accession>A0A3G2L320</accession>
<keyword evidence="1" id="KW-0732">Signal</keyword>
<evidence type="ECO:0000256" key="1">
    <source>
        <dbReference type="SAM" id="SignalP"/>
    </source>
</evidence>
<dbReference type="Proteomes" id="UP000276309">
    <property type="component" value="Chromosome"/>
</dbReference>
<feature type="chain" id="PRO_5017961635" evidence="1">
    <location>
        <begin position="19"/>
        <end position="247"/>
    </location>
</feature>
<dbReference type="OrthoDB" id="9765957at2"/>
<proteinExistence type="predicted"/>
<evidence type="ECO:0000313" key="3">
    <source>
        <dbReference type="Proteomes" id="UP000276309"/>
    </source>
</evidence>
<dbReference type="EMBL" id="CP032050">
    <property type="protein sequence ID" value="AYN66669.1"/>
    <property type="molecule type" value="Genomic_DNA"/>
</dbReference>
<dbReference type="AlphaFoldDB" id="A0A3G2L320"/>
<gene>
    <name evidence="2" type="ORF">D1013_04360</name>
</gene>
<organism evidence="2 3">
    <name type="scientific">Euzebyella marina</name>
    <dbReference type="NCBI Taxonomy" id="1761453"/>
    <lineage>
        <taxon>Bacteria</taxon>
        <taxon>Pseudomonadati</taxon>
        <taxon>Bacteroidota</taxon>
        <taxon>Flavobacteriia</taxon>
        <taxon>Flavobacteriales</taxon>
        <taxon>Flavobacteriaceae</taxon>
        <taxon>Euzebyella</taxon>
    </lineage>
</organism>
<protein>
    <submittedName>
        <fullName evidence="2">Uncharacterized protein</fullName>
    </submittedName>
</protein>
<name>A0A3G2L320_9FLAO</name>
<reference evidence="2 3" key="1">
    <citation type="submission" date="2018-08" db="EMBL/GenBank/DDBJ databases">
        <title>The reduced genetic potential of extracellular carbohydrate catabolism in Euzebyella marina RN62, a Flavobacteriia bacterium isolated from the hadal water.</title>
        <authorList>
            <person name="Xue C."/>
        </authorList>
    </citation>
    <scope>NUCLEOTIDE SEQUENCE [LARGE SCALE GENOMIC DNA]</scope>
    <source>
        <strain evidence="2 3">RN62</strain>
    </source>
</reference>
<keyword evidence="3" id="KW-1185">Reference proteome</keyword>
<dbReference type="RefSeq" id="WP_121847721.1">
    <property type="nucleotide sequence ID" value="NZ_CP032050.1"/>
</dbReference>
<evidence type="ECO:0000313" key="2">
    <source>
        <dbReference type="EMBL" id="AYN66669.1"/>
    </source>
</evidence>
<sequence length="247" mass="26435">MNKLIVLAFLFFCLGAVAQAPEKISYQAIVRASDNSLVADSPVSLRLIIRQGNVNGATAYEETHSAKTNANGLVSIEIGSGDRTNGAFNQIKWENGPFFIETQVDPNGGTNYSIIGVSQLLSVPYALYAKYAENVTGSAPNTTSEPKIATIIDFITSRPIEEQDVNNTIACTKSGVLTLPLNFSKMQVGETLNLEAHNGAVLTIQADPGVHINYTDGGKATFESESGNVRFGLLRKSKANSYIISGQ</sequence>
<feature type="signal peptide" evidence="1">
    <location>
        <begin position="1"/>
        <end position="18"/>
    </location>
</feature>
<dbReference type="KEGG" id="emar:D1013_04360"/>